<dbReference type="Gene3D" id="3.40.50.300">
    <property type="entry name" value="P-loop containing nucleotide triphosphate hydrolases"/>
    <property type="match status" value="1"/>
</dbReference>
<dbReference type="SUPFAM" id="SSF90002">
    <property type="entry name" value="Hypothetical protein YjiA, C-terminal domain"/>
    <property type="match status" value="1"/>
</dbReference>
<dbReference type="RefSeq" id="WP_062040247.1">
    <property type="nucleotide sequence ID" value="NZ_DF968182.1"/>
</dbReference>
<dbReference type="Gene3D" id="3.30.1220.10">
    <property type="entry name" value="CobW-like, C-terminal domain"/>
    <property type="match status" value="1"/>
</dbReference>
<dbReference type="EMBL" id="DF968182">
    <property type="protein sequence ID" value="GAP43322.1"/>
    <property type="molecule type" value="Genomic_DNA"/>
</dbReference>
<keyword evidence="9" id="KW-1185">Reference proteome</keyword>
<dbReference type="STRING" id="1678841.TBC1_111475"/>
<dbReference type="InterPro" id="IPR051316">
    <property type="entry name" value="Zinc-reg_GTPase_activator"/>
</dbReference>
<dbReference type="SMART" id="SM00833">
    <property type="entry name" value="CobW_C"/>
    <property type="match status" value="1"/>
</dbReference>
<organism evidence="8">
    <name type="scientific">Lentimicrobium saccharophilum</name>
    <dbReference type="NCBI Taxonomy" id="1678841"/>
    <lineage>
        <taxon>Bacteria</taxon>
        <taxon>Pseudomonadati</taxon>
        <taxon>Bacteroidota</taxon>
        <taxon>Bacteroidia</taxon>
        <taxon>Bacteroidales</taxon>
        <taxon>Lentimicrobiaceae</taxon>
        <taxon>Lentimicrobium</taxon>
    </lineage>
</organism>
<evidence type="ECO:0000313" key="8">
    <source>
        <dbReference type="EMBL" id="GAP43322.1"/>
    </source>
</evidence>
<name>A0A0S7BRI3_9BACT</name>
<evidence type="ECO:0000256" key="4">
    <source>
        <dbReference type="ARBA" id="ARBA00034320"/>
    </source>
</evidence>
<keyword evidence="2" id="KW-0378">Hydrolase</keyword>
<dbReference type="GO" id="GO:0000166">
    <property type="term" value="F:nucleotide binding"/>
    <property type="evidence" value="ECO:0007669"/>
    <property type="project" value="UniProtKB-KW"/>
</dbReference>
<gene>
    <name evidence="8" type="ORF">TBC1_111475</name>
</gene>
<dbReference type="AlphaFoldDB" id="A0A0S7BRI3"/>
<evidence type="ECO:0000256" key="6">
    <source>
        <dbReference type="ARBA" id="ARBA00049117"/>
    </source>
</evidence>
<comment type="similarity">
    <text evidence="4">Belongs to the SIMIBI class G3E GTPase family. ZNG1 subfamily.</text>
</comment>
<sequence>MEDYMDDDRLPVTILTGFLGAGKTTLLNNLIKNYPQHKFAVIENEFGEIPIDNDLIVGVESDNIYEMSNGCICCTLNGELAELLFDLLNIRHKLTHLVVETTGIADPTTVVQAFMSSEQIEMFYRIDSVVCLVDARNIGPIAADTAMAAKQISYADIVVLNKTDLVTEAEMAGAAELVKSFNPFAELVYSSFGSVNGSSLLDTYTYAPKVIEDFSINAGKLRLSSGVMKPAGFALVQKDQRPALHDIESHSYTFTRNFDPHQFNFWLDHLVEYYGAGIYRIKGIVSFDKVPQKVVVQSVRDHIMISAGEPWNEDEERASRLIFIGKSLGKLRLEESLVKLLSGELQDSVTLLSR</sequence>
<dbReference type="CDD" id="cd03112">
    <property type="entry name" value="CobW-like"/>
    <property type="match status" value="1"/>
</dbReference>
<evidence type="ECO:0000256" key="5">
    <source>
        <dbReference type="ARBA" id="ARBA00045658"/>
    </source>
</evidence>
<evidence type="ECO:0000256" key="1">
    <source>
        <dbReference type="ARBA" id="ARBA00022741"/>
    </source>
</evidence>
<dbReference type="Pfam" id="PF02492">
    <property type="entry name" value="cobW"/>
    <property type="match status" value="1"/>
</dbReference>
<accession>A0A0S7BRI3</accession>
<evidence type="ECO:0000256" key="3">
    <source>
        <dbReference type="ARBA" id="ARBA00023186"/>
    </source>
</evidence>
<evidence type="ECO:0000259" key="7">
    <source>
        <dbReference type="SMART" id="SM00833"/>
    </source>
</evidence>
<keyword evidence="1" id="KW-0547">Nucleotide-binding</keyword>
<dbReference type="PANTHER" id="PTHR13748">
    <property type="entry name" value="COBW-RELATED"/>
    <property type="match status" value="1"/>
</dbReference>
<evidence type="ECO:0000313" key="9">
    <source>
        <dbReference type="Proteomes" id="UP000053091"/>
    </source>
</evidence>
<proteinExistence type="inferred from homology"/>
<dbReference type="InterPro" id="IPR036627">
    <property type="entry name" value="CobW-likC_sf"/>
</dbReference>
<dbReference type="OrthoDB" id="9808822at2"/>
<dbReference type="InterPro" id="IPR027417">
    <property type="entry name" value="P-loop_NTPase"/>
</dbReference>
<dbReference type="PATRIC" id="fig|1678841.3.peg.1652"/>
<feature type="domain" description="CobW C-terminal" evidence="7">
    <location>
        <begin position="247"/>
        <end position="341"/>
    </location>
</feature>
<dbReference type="InterPro" id="IPR003495">
    <property type="entry name" value="CobW/HypB/UreG_nucleotide-bd"/>
</dbReference>
<keyword evidence="3" id="KW-0143">Chaperone</keyword>
<dbReference type="Pfam" id="PF07683">
    <property type="entry name" value="CobW_C"/>
    <property type="match status" value="1"/>
</dbReference>
<dbReference type="GO" id="GO:0016787">
    <property type="term" value="F:hydrolase activity"/>
    <property type="evidence" value="ECO:0007669"/>
    <property type="project" value="UniProtKB-KW"/>
</dbReference>
<comment type="catalytic activity">
    <reaction evidence="6">
        <text>GTP + H2O = GDP + phosphate + H(+)</text>
        <dbReference type="Rhea" id="RHEA:19669"/>
        <dbReference type="ChEBI" id="CHEBI:15377"/>
        <dbReference type="ChEBI" id="CHEBI:15378"/>
        <dbReference type="ChEBI" id="CHEBI:37565"/>
        <dbReference type="ChEBI" id="CHEBI:43474"/>
        <dbReference type="ChEBI" id="CHEBI:58189"/>
    </reaction>
    <physiologicalReaction direction="left-to-right" evidence="6">
        <dbReference type="Rhea" id="RHEA:19670"/>
    </physiologicalReaction>
</comment>
<dbReference type="Proteomes" id="UP000053091">
    <property type="component" value="Unassembled WGS sequence"/>
</dbReference>
<dbReference type="InterPro" id="IPR011629">
    <property type="entry name" value="CobW-like_C"/>
</dbReference>
<evidence type="ECO:0000256" key="2">
    <source>
        <dbReference type="ARBA" id="ARBA00022801"/>
    </source>
</evidence>
<dbReference type="SUPFAM" id="SSF52540">
    <property type="entry name" value="P-loop containing nucleoside triphosphate hydrolases"/>
    <property type="match status" value="1"/>
</dbReference>
<comment type="function">
    <text evidence="5">Zinc chaperone that directly transfers zinc cofactor to target proteins, thereby activating them. Zinc is transferred from the CXCC motif in the GTPase domain to the zinc binding site in target proteins in a process requiring GTP hydrolysis.</text>
</comment>
<reference evidence="8" key="1">
    <citation type="journal article" date="2015" name="Genome Announc.">
        <title>Draft Genome Sequence of Bacteroidales Strain TBC1, a Novel Isolate from a Methanogenic Wastewater Treatment System.</title>
        <authorList>
            <person name="Tourlousse D.M."/>
            <person name="Matsuura N."/>
            <person name="Sun L."/>
            <person name="Toyonaga M."/>
            <person name="Kuroda K."/>
            <person name="Ohashi A."/>
            <person name="Cruz R."/>
            <person name="Yamaguchi T."/>
            <person name="Sekiguchi Y."/>
        </authorList>
    </citation>
    <scope>NUCLEOTIDE SEQUENCE [LARGE SCALE GENOMIC DNA]</scope>
    <source>
        <strain evidence="8">TBC1</strain>
    </source>
</reference>
<protein>
    <submittedName>
        <fullName evidence="8">GTPase, G3E family</fullName>
    </submittedName>
</protein>